<accession>A0A0U1D1Q2</accession>
<name>A0A0U1D1Q2_9MYCO</name>
<keyword evidence="1" id="KW-1133">Transmembrane helix</keyword>
<reference evidence="3" key="1">
    <citation type="submission" date="2015-03" db="EMBL/GenBank/DDBJ databases">
        <authorList>
            <person name="Urmite Genomes"/>
        </authorList>
    </citation>
    <scope>NUCLEOTIDE SEQUENCE [LARGE SCALE GENOMIC DNA]</scope>
    <source>
        <strain evidence="3">CSUR P1344</strain>
    </source>
</reference>
<organism evidence="2 3">
    <name type="scientific">Mycobacterium europaeum</name>
    <dbReference type="NCBI Taxonomy" id="761804"/>
    <lineage>
        <taxon>Bacteria</taxon>
        <taxon>Bacillati</taxon>
        <taxon>Actinomycetota</taxon>
        <taxon>Actinomycetes</taxon>
        <taxon>Mycobacteriales</taxon>
        <taxon>Mycobacteriaceae</taxon>
        <taxon>Mycobacterium</taxon>
        <taxon>Mycobacterium simiae complex</taxon>
    </lineage>
</organism>
<evidence type="ECO:0000256" key="1">
    <source>
        <dbReference type="SAM" id="Phobius"/>
    </source>
</evidence>
<gene>
    <name evidence="2" type="ORF">BN000_01272</name>
</gene>
<evidence type="ECO:0000313" key="3">
    <source>
        <dbReference type="Proteomes" id="UP000199601"/>
    </source>
</evidence>
<protein>
    <submittedName>
        <fullName evidence="2">Alanine and proline rich membrane-anchored mycosin mycP2</fullName>
    </submittedName>
</protein>
<proteinExistence type="predicted"/>
<dbReference type="AlphaFoldDB" id="A0A0U1D1Q2"/>
<dbReference type="EMBL" id="CTEC01000001">
    <property type="protein sequence ID" value="CQD06400.1"/>
    <property type="molecule type" value="Genomic_DNA"/>
</dbReference>
<feature type="transmembrane region" description="Helical" evidence="1">
    <location>
        <begin position="15"/>
        <end position="34"/>
    </location>
</feature>
<keyword evidence="1" id="KW-0812">Transmembrane</keyword>
<sequence>MAATSTPPDHRARNIAIGFVGAVAAGVLVAAIAARLRRTR</sequence>
<dbReference type="Proteomes" id="UP000199601">
    <property type="component" value="Unassembled WGS sequence"/>
</dbReference>
<keyword evidence="1" id="KW-0472">Membrane</keyword>
<keyword evidence="3" id="KW-1185">Reference proteome</keyword>
<evidence type="ECO:0000313" key="2">
    <source>
        <dbReference type="EMBL" id="CQD06400.1"/>
    </source>
</evidence>